<evidence type="ECO:0000259" key="3">
    <source>
        <dbReference type="PROSITE" id="PS50174"/>
    </source>
</evidence>
<comment type="catalytic activity">
    <reaction evidence="1">
        <text>RNA(n) + a ribonucleoside 5'-triphosphate = RNA(n+1) + diphosphate</text>
        <dbReference type="Rhea" id="RHEA:21248"/>
        <dbReference type="Rhea" id="RHEA-COMP:14527"/>
        <dbReference type="Rhea" id="RHEA-COMP:17342"/>
        <dbReference type="ChEBI" id="CHEBI:33019"/>
        <dbReference type="ChEBI" id="CHEBI:61557"/>
        <dbReference type="ChEBI" id="CHEBI:140395"/>
        <dbReference type="EC" id="2.7.7.48"/>
    </reaction>
</comment>
<comment type="caution">
    <text evidence="4">The sequence shown here is derived from an EMBL/GenBank/DDBJ whole genome shotgun (WGS) entry which is preliminary data.</text>
</comment>
<dbReference type="InterPro" id="IPR057596">
    <property type="entry name" value="RDRP_core"/>
</dbReference>
<organism evidence="4 5">
    <name type="scientific">Rhodocollybia butyracea</name>
    <dbReference type="NCBI Taxonomy" id="206335"/>
    <lineage>
        <taxon>Eukaryota</taxon>
        <taxon>Fungi</taxon>
        <taxon>Dikarya</taxon>
        <taxon>Basidiomycota</taxon>
        <taxon>Agaricomycotina</taxon>
        <taxon>Agaricomycetes</taxon>
        <taxon>Agaricomycetidae</taxon>
        <taxon>Agaricales</taxon>
        <taxon>Marasmiineae</taxon>
        <taxon>Omphalotaceae</taxon>
        <taxon>Rhodocollybia</taxon>
    </lineage>
</organism>
<dbReference type="EC" id="2.7.7.48" evidence="1"/>
<dbReference type="GO" id="GO:0003723">
    <property type="term" value="F:RNA binding"/>
    <property type="evidence" value="ECO:0007669"/>
    <property type="project" value="UniProtKB-KW"/>
</dbReference>
<dbReference type="EMBL" id="JADNRY010000011">
    <property type="protein sequence ID" value="KAF9074881.1"/>
    <property type="molecule type" value="Genomic_DNA"/>
</dbReference>
<reference evidence="4" key="1">
    <citation type="submission" date="2020-11" db="EMBL/GenBank/DDBJ databases">
        <authorList>
            <consortium name="DOE Joint Genome Institute"/>
            <person name="Ahrendt S."/>
            <person name="Riley R."/>
            <person name="Andreopoulos W."/>
            <person name="Labutti K."/>
            <person name="Pangilinan J."/>
            <person name="Ruiz-Duenas F.J."/>
            <person name="Barrasa J.M."/>
            <person name="Sanchez-Garcia M."/>
            <person name="Camarero S."/>
            <person name="Miyauchi S."/>
            <person name="Serrano A."/>
            <person name="Linde D."/>
            <person name="Babiker R."/>
            <person name="Drula E."/>
            <person name="Ayuso-Fernandez I."/>
            <person name="Pacheco R."/>
            <person name="Padilla G."/>
            <person name="Ferreira P."/>
            <person name="Barriuso J."/>
            <person name="Kellner H."/>
            <person name="Castanera R."/>
            <person name="Alfaro M."/>
            <person name="Ramirez L."/>
            <person name="Pisabarro A.G."/>
            <person name="Kuo A."/>
            <person name="Tritt A."/>
            <person name="Lipzen A."/>
            <person name="He G."/>
            <person name="Yan M."/>
            <person name="Ng V."/>
            <person name="Cullen D."/>
            <person name="Martin F."/>
            <person name="Rosso M.-N."/>
            <person name="Henrissat B."/>
            <person name="Hibbett D."/>
            <person name="Martinez A.T."/>
            <person name="Grigoriev I.V."/>
        </authorList>
    </citation>
    <scope>NUCLEOTIDE SEQUENCE</scope>
    <source>
        <strain evidence="4">AH 40177</strain>
    </source>
</reference>
<evidence type="ECO:0000313" key="5">
    <source>
        <dbReference type="Proteomes" id="UP000772434"/>
    </source>
</evidence>
<dbReference type="GO" id="GO:0031380">
    <property type="term" value="C:nuclear RNA-directed RNA polymerase complex"/>
    <property type="evidence" value="ECO:0007669"/>
    <property type="project" value="TreeGrafter"/>
</dbReference>
<dbReference type="PANTHER" id="PTHR23079:SF55">
    <property type="entry name" value="RNA-DIRECTED RNA POLYMERASE"/>
    <property type="match status" value="1"/>
</dbReference>
<accession>A0A9P5UD77</accession>
<dbReference type="SMART" id="SM00443">
    <property type="entry name" value="G_patch"/>
    <property type="match status" value="1"/>
</dbReference>
<keyword evidence="1" id="KW-0808">Transferase</keyword>
<feature type="domain" description="G-patch" evidence="3">
    <location>
        <begin position="1266"/>
        <end position="1311"/>
    </location>
</feature>
<keyword evidence="5" id="KW-1185">Reference proteome</keyword>
<feature type="compositionally biased region" description="Basic residues" evidence="2">
    <location>
        <begin position="1300"/>
        <end position="1311"/>
    </location>
</feature>
<evidence type="ECO:0000256" key="1">
    <source>
        <dbReference type="RuleBase" id="RU363098"/>
    </source>
</evidence>
<dbReference type="Pfam" id="PF05183">
    <property type="entry name" value="RdRP"/>
    <property type="match status" value="1"/>
</dbReference>
<dbReference type="InterPro" id="IPR007855">
    <property type="entry name" value="RDRP"/>
</dbReference>
<dbReference type="OrthoDB" id="6513042at2759"/>
<evidence type="ECO:0000313" key="4">
    <source>
        <dbReference type="EMBL" id="KAF9074881.1"/>
    </source>
</evidence>
<keyword evidence="1" id="KW-0696">RNA-directed RNA polymerase</keyword>
<sequence length="1311" mass="149601">MSSDPEPAMDIAIRNVPRNTDKWQVALELAKVLHNHPFKQPRPDRPLNFHVRLFHHPDGTLKGDGILSVPYRSIGRQFLWHVKDNRIKIRGQKLSFKDKHSQPTDKETAMLQKAPWMDPLMEQEREIRVNELQVTQGTGLRVERVQFGVLFQERDGRGSRKYSVEWEKEYSSDGQAWLKFEYDHKLLKIEVGDRLTSNIGSNIVLPFASISKIAVGNDYKYGFIIFDTHTPPILEEVDFHRSIDDNERDGKGKPKFKRRIGSVERHEAHARVAPYAHTLRLLLNDHTEIDQFRELSRLAELKTRIMPAQVEASSFRFFSVPNLRQWSMYTAKCPWPVAFQLESLLWNGLIHVQDLLELRPQFDALRDHPRTPKLLQKFNEILTDPGRDKTQSFHTDFQRLLKEFKYKEKLRSSGNFSCYHVIFTPTRGILEGPYPTDSNRIVRRYAGYEDNFIRVAFCDEDRLRLRWDRDFDGHRFLEERIGGILQGFQLGGRHFEFLAYSSSALREHSVWFMTPFNHPNEGLVTAQKIRDSIGDFAVPEGIEVDLDDPPLIYRPSKYAARLAQAFTATESSVKIRKGEWEIIPDMGKEPYLHTDGVGTISEGLGDEIWEVLCRARLNRGERAIKPSAYQIRFLGSKGVVVVDRQLDRTPGNIRMRIRPSMRKFENSSVEEADIEIALAFEAPMAAYFNRPLIMILEDRGVSRDIFLELLHKAEADAKLIDSSLSKCREIITTHSYGNAFHFSWILEQLEKRDGDFAEPASRSQKKTNVDSQFFQGLRNVSRMQVLKEIKHEARIPIPESYLLAGVADEGPAYVDDPNIPEFNEKNTCCLPENNIYACIQRPGDAEPTWIEGACLIWRSPLVHPGDVQRVNAIGKPPKDKECLFGHLKNVVVLPSRGRRSLASCLGGGDLDGDTFTVCNFPDILPSLSASAASYPPVGTHKLDRPSTIEDVHRFIVEYFNSDVLGILSDNLLVIADQSERGFFDSDCEKIANLCSQAVDYPKNGIAVDIKGMPRPLIRTKPDWHKAEVSDPRKTDYYESTKALGHMYRAIKLSEMDDPTETKRKDPFEFRTEDITQLLQKDVLSYLPLFDECQRDEDVESLLQGYIDGLRYISAIHTLSNDASVRLSEEEIVLGVILANCSERRWRRERMYRMRTHTSTLIKETKQGFLPPDRVEKPLDKTDREALVYVLEKAWYAWMCRQDAGFGVNSFRLVALGSVLDCLEKLGETCPSVLSDTPSMPSASQAQSESPSSIPKLRSQPAAPVPTSNIGHKLLVKQGWNPGTGLGVAGEGRVEPLQPKVNHRRSGLGLKR</sequence>
<dbReference type="GO" id="GO:0030422">
    <property type="term" value="P:siRNA processing"/>
    <property type="evidence" value="ECO:0007669"/>
    <property type="project" value="TreeGrafter"/>
</dbReference>
<dbReference type="InterPro" id="IPR000467">
    <property type="entry name" value="G_patch_dom"/>
</dbReference>
<evidence type="ECO:0000256" key="2">
    <source>
        <dbReference type="SAM" id="MobiDB-lite"/>
    </source>
</evidence>
<comment type="similarity">
    <text evidence="1">Belongs to the RdRP family.</text>
</comment>
<gene>
    <name evidence="4" type="ORF">BDP27DRAFT_1316123</name>
</gene>
<protein>
    <recommendedName>
        <fullName evidence="1">RNA-dependent RNA polymerase</fullName>
        <ecNumber evidence="1">2.7.7.48</ecNumber>
    </recommendedName>
</protein>
<dbReference type="Pfam" id="PF01585">
    <property type="entry name" value="G-patch"/>
    <property type="match status" value="1"/>
</dbReference>
<dbReference type="Proteomes" id="UP000772434">
    <property type="component" value="Unassembled WGS sequence"/>
</dbReference>
<name>A0A9P5UD77_9AGAR</name>
<dbReference type="PROSITE" id="PS50174">
    <property type="entry name" value="G_PATCH"/>
    <property type="match status" value="1"/>
</dbReference>
<dbReference type="PANTHER" id="PTHR23079">
    <property type="entry name" value="RNA-DEPENDENT RNA POLYMERASE"/>
    <property type="match status" value="1"/>
</dbReference>
<feature type="region of interest" description="Disordered" evidence="2">
    <location>
        <begin position="1233"/>
        <end position="1267"/>
    </location>
</feature>
<feature type="region of interest" description="Disordered" evidence="2">
    <location>
        <begin position="1284"/>
        <end position="1311"/>
    </location>
</feature>
<proteinExistence type="inferred from homology"/>
<dbReference type="GO" id="GO:0003968">
    <property type="term" value="F:RNA-directed RNA polymerase activity"/>
    <property type="evidence" value="ECO:0007669"/>
    <property type="project" value="UniProtKB-KW"/>
</dbReference>
<feature type="compositionally biased region" description="Low complexity" evidence="2">
    <location>
        <begin position="1237"/>
        <end position="1254"/>
    </location>
</feature>
<keyword evidence="1" id="KW-0548">Nucleotidyltransferase</keyword>
<keyword evidence="1" id="KW-0694">RNA-binding</keyword>